<evidence type="ECO:0000256" key="3">
    <source>
        <dbReference type="ARBA" id="ARBA00022692"/>
    </source>
</evidence>
<feature type="compositionally biased region" description="Basic and acidic residues" evidence="9">
    <location>
        <begin position="132"/>
        <end position="143"/>
    </location>
</feature>
<feature type="transmembrane region" description="Helical" evidence="10">
    <location>
        <begin position="562"/>
        <end position="584"/>
    </location>
</feature>
<evidence type="ECO:0000256" key="8">
    <source>
        <dbReference type="PIRSR" id="PIRSR600175-2"/>
    </source>
</evidence>
<sequence length="779" mass="87934">RMVDEKKEEDQPKKVSAEPLEVTATAQPQSPLALAQGSNVRSAEKVGGGRKKQTKGAGGAAGKKKTRSKERSAPKQEKKPAEAVLPDPRLQETRALLAQTCGMGKELAECDKAFDEETKRQGKARQCSDSSTQERESDDNMDKIKKKKKKKEEEAREFFNNEQPGKKQDSPNAKSPEASTPMVEEMDFDLRVMELTNVKKLTIWKLTCVLMSNFFRLPIFLVVAKYYATYGASFIGVCGLMMLTVGIPIVYLELSMGQFTTLPPNTFFARISPIARGVGISMILLRLFAMFCIHVDFRYLFLFFQSLSLVSMREDTRCTTAGMPFCHTDTMCSGPGEEMGMYGACIKSSNKDVPFKDSVLGEVMRIRALQSSPTQLLVDNELAEHNVYVVMTRALMFVAAAVPLIDGAEMFASLSQILLFFSFLTPVVIGFNLKMDDYSFWRAGWNGDMDGFSDPFAWIVAFCLVCSMFNVGEGTWMFVGSWLNFRYTENIRALVYTVFLQLTLMFAMSFVLTAWAVGVVNYQHNGYLEHHEILEILRDRPLEFWLQLPIKVFPDQHPSTMYLAYLLLTLCSFGYVITTGEYLLVSMLRAFPFLVRMDRVKLRGGALLVLTGVASVIVPFLLDAHIFNNAKVHYAYLAMQMIVIFYEFTIFVYIYGIQRVLVNIKTLYRFDDKGMFIFSRATSYLMLCYRYMVSWLVMLGYAYATYYIDANGGSLLSCLFLAVHLAPFIIGIYKIARHSETTHSLVTLFRADARFGPSEVANRKRAATEENKMGAAGLQ</sequence>
<dbReference type="AlphaFoldDB" id="A0AAV5T7H9"/>
<feature type="region of interest" description="Disordered" evidence="9">
    <location>
        <begin position="1"/>
        <end position="97"/>
    </location>
</feature>
<feature type="region of interest" description="Disordered" evidence="9">
    <location>
        <begin position="116"/>
        <end position="180"/>
    </location>
</feature>
<evidence type="ECO:0000313" key="12">
    <source>
        <dbReference type="Proteomes" id="UP001432027"/>
    </source>
</evidence>
<dbReference type="InterPro" id="IPR037272">
    <property type="entry name" value="SNS_sf"/>
</dbReference>
<evidence type="ECO:0000256" key="1">
    <source>
        <dbReference type="ARBA" id="ARBA00004141"/>
    </source>
</evidence>
<evidence type="ECO:0000256" key="9">
    <source>
        <dbReference type="SAM" id="MobiDB-lite"/>
    </source>
</evidence>
<feature type="transmembrane region" description="Helical" evidence="10">
    <location>
        <begin position="203"/>
        <end position="224"/>
    </location>
</feature>
<dbReference type="GO" id="GO:0005886">
    <property type="term" value="C:plasma membrane"/>
    <property type="evidence" value="ECO:0007669"/>
    <property type="project" value="TreeGrafter"/>
</dbReference>
<feature type="compositionally biased region" description="Basic and acidic residues" evidence="9">
    <location>
        <begin position="69"/>
        <end position="81"/>
    </location>
</feature>
<dbReference type="GO" id="GO:0005283">
    <property type="term" value="F:amino acid:sodium symporter activity"/>
    <property type="evidence" value="ECO:0007669"/>
    <property type="project" value="TreeGrafter"/>
</dbReference>
<evidence type="ECO:0008006" key="13">
    <source>
        <dbReference type="Google" id="ProtNLM"/>
    </source>
</evidence>
<keyword evidence="5 10" id="KW-1133">Transmembrane helix</keyword>
<feature type="transmembrane region" description="Helical" evidence="10">
    <location>
        <begin position="455"/>
        <end position="472"/>
    </location>
</feature>
<evidence type="ECO:0000256" key="10">
    <source>
        <dbReference type="SAM" id="Phobius"/>
    </source>
</evidence>
<dbReference type="PANTHER" id="PTHR11616">
    <property type="entry name" value="SODIUM/CHLORIDE DEPENDENT TRANSPORTER"/>
    <property type="match status" value="1"/>
</dbReference>
<feature type="transmembrane region" description="Helical" evidence="10">
    <location>
        <begin position="714"/>
        <end position="733"/>
    </location>
</feature>
<feature type="transmembrane region" description="Helical" evidence="10">
    <location>
        <begin position="634"/>
        <end position="655"/>
    </location>
</feature>
<feature type="transmembrane region" description="Helical" evidence="10">
    <location>
        <begin position="605"/>
        <end position="622"/>
    </location>
</feature>
<evidence type="ECO:0000256" key="7">
    <source>
        <dbReference type="PIRSR" id="PIRSR600175-1"/>
    </source>
</evidence>
<feature type="compositionally biased region" description="Basic and acidic residues" evidence="9">
    <location>
        <begin position="151"/>
        <end position="169"/>
    </location>
</feature>
<protein>
    <recommendedName>
        <fullName evidence="13">Neurotransmitter transporter</fullName>
    </recommendedName>
</protein>
<evidence type="ECO:0000256" key="2">
    <source>
        <dbReference type="ARBA" id="ARBA00022448"/>
    </source>
</evidence>
<comment type="subcellular location">
    <subcellularLocation>
        <location evidence="1">Membrane</location>
        <topology evidence="1">Multi-pass membrane protein</topology>
    </subcellularLocation>
</comment>
<feature type="compositionally biased region" description="Polar residues" evidence="9">
    <location>
        <begin position="24"/>
        <end position="41"/>
    </location>
</feature>
<dbReference type="EMBL" id="BTSX01000003">
    <property type="protein sequence ID" value="GMS88783.1"/>
    <property type="molecule type" value="Genomic_DNA"/>
</dbReference>
<dbReference type="GO" id="GO:0046872">
    <property type="term" value="F:metal ion binding"/>
    <property type="evidence" value="ECO:0007669"/>
    <property type="project" value="UniProtKB-KW"/>
</dbReference>
<evidence type="ECO:0000256" key="6">
    <source>
        <dbReference type="ARBA" id="ARBA00023136"/>
    </source>
</evidence>
<organism evidence="11 12">
    <name type="scientific">Pristionchus entomophagus</name>
    <dbReference type="NCBI Taxonomy" id="358040"/>
    <lineage>
        <taxon>Eukaryota</taxon>
        <taxon>Metazoa</taxon>
        <taxon>Ecdysozoa</taxon>
        <taxon>Nematoda</taxon>
        <taxon>Chromadorea</taxon>
        <taxon>Rhabditida</taxon>
        <taxon>Rhabditina</taxon>
        <taxon>Diplogasteromorpha</taxon>
        <taxon>Diplogasteroidea</taxon>
        <taxon>Neodiplogasteridae</taxon>
        <taxon>Pristionchus</taxon>
    </lineage>
</organism>
<dbReference type="InterPro" id="IPR000175">
    <property type="entry name" value="Na/ntran_symport"/>
</dbReference>
<keyword evidence="6 10" id="KW-0472">Membrane</keyword>
<feature type="disulfide bond" evidence="8">
    <location>
        <begin position="318"/>
        <end position="332"/>
    </location>
</feature>
<reference evidence="11" key="1">
    <citation type="submission" date="2023-10" db="EMBL/GenBank/DDBJ databases">
        <title>Genome assembly of Pristionchus species.</title>
        <authorList>
            <person name="Yoshida K."/>
            <person name="Sommer R.J."/>
        </authorList>
    </citation>
    <scope>NUCLEOTIDE SEQUENCE</scope>
    <source>
        <strain evidence="11">RS0144</strain>
    </source>
</reference>
<keyword evidence="2" id="KW-0813">Transport</keyword>
<accession>A0AAV5T7H9</accession>
<dbReference type="PROSITE" id="PS50267">
    <property type="entry name" value="NA_NEUROTRAN_SYMP_3"/>
    <property type="match status" value="1"/>
</dbReference>
<keyword evidence="3 10" id="KW-0812">Transmembrane</keyword>
<dbReference type="GO" id="GO:0089718">
    <property type="term" value="P:amino acid import across plasma membrane"/>
    <property type="evidence" value="ECO:0007669"/>
    <property type="project" value="TreeGrafter"/>
</dbReference>
<dbReference type="Proteomes" id="UP001432027">
    <property type="component" value="Unassembled WGS sequence"/>
</dbReference>
<evidence type="ECO:0000256" key="4">
    <source>
        <dbReference type="ARBA" id="ARBA00022847"/>
    </source>
</evidence>
<evidence type="ECO:0000256" key="5">
    <source>
        <dbReference type="ARBA" id="ARBA00022989"/>
    </source>
</evidence>
<feature type="non-terminal residue" evidence="11">
    <location>
        <position position="1"/>
    </location>
</feature>
<proteinExistence type="predicted"/>
<dbReference type="SUPFAM" id="SSF161070">
    <property type="entry name" value="SNF-like"/>
    <property type="match status" value="1"/>
</dbReference>
<gene>
    <name evidence="11" type="ORF">PENTCL1PPCAC_10958</name>
</gene>
<name>A0AAV5T7H9_9BILA</name>
<comment type="caution">
    <text evidence="11">The sequence shown here is derived from an EMBL/GenBank/DDBJ whole genome shotgun (WGS) entry which is preliminary data.</text>
</comment>
<feature type="transmembrane region" description="Helical" evidence="10">
    <location>
        <begin position="230"/>
        <end position="252"/>
    </location>
</feature>
<feature type="transmembrane region" description="Helical" evidence="10">
    <location>
        <begin position="417"/>
        <end position="435"/>
    </location>
</feature>
<feature type="binding site" evidence="7">
    <location>
        <position position="209"/>
    </location>
    <ligand>
        <name>Na(+)</name>
        <dbReference type="ChEBI" id="CHEBI:29101"/>
        <label>1</label>
    </ligand>
</feature>
<keyword evidence="7" id="KW-0479">Metal-binding</keyword>
<dbReference type="PANTHER" id="PTHR11616:SF241">
    <property type="entry name" value="SODIUM- AND CHLORIDE-DEPENDENT GLYCINE TRANSPORTER 2"/>
    <property type="match status" value="1"/>
</dbReference>
<feature type="binding site" evidence="7">
    <location>
        <position position="213"/>
    </location>
    <ligand>
        <name>Na(+)</name>
        <dbReference type="ChEBI" id="CHEBI:29101"/>
        <label>1</label>
    </ligand>
</feature>
<feature type="compositionally biased region" description="Basic and acidic residues" evidence="9">
    <location>
        <begin position="1"/>
        <end position="16"/>
    </location>
</feature>
<keyword evidence="12" id="KW-1185">Reference proteome</keyword>
<keyword evidence="7" id="KW-0915">Sodium</keyword>
<keyword evidence="8" id="KW-1015">Disulfide bond</keyword>
<feature type="transmembrane region" description="Helical" evidence="10">
    <location>
        <begin position="493"/>
        <end position="517"/>
    </location>
</feature>
<evidence type="ECO:0000313" key="11">
    <source>
        <dbReference type="EMBL" id="GMS88783.1"/>
    </source>
</evidence>
<keyword evidence="4" id="KW-0769">Symport</keyword>